<dbReference type="GO" id="GO:0015421">
    <property type="term" value="F:ABC-type oligopeptide transporter activity"/>
    <property type="evidence" value="ECO:0007669"/>
    <property type="project" value="TreeGrafter"/>
</dbReference>
<keyword evidence="7 9" id="KW-1133">Transmembrane helix</keyword>
<dbReference type="InterPro" id="IPR039421">
    <property type="entry name" value="Type_1_exporter"/>
</dbReference>
<dbReference type="SMART" id="SM00382">
    <property type="entry name" value="AAA"/>
    <property type="match status" value="1"/>
</dbReference>
<protein>
    <submittedName>
        <fullName evidence="12">ABC transporter ATP-binding protein/permease</fullName>
    </submittedName>
</protein>
<dbReference type="SUPFAM" id="SSF90123">
    <property type="entry name" value="ABC transporter transmembrane region"/>
    <property type="match status" value="1"/>
</dbReference>
<dbReference type="Gene3D" id="3.40.50.300">
    <property type="entry name" value="P-loop containing nucleotide triphosphate hydrolases"/>
    <property type="match status" value="1"/>
</dbReference>
<dbReference type="GO" id="GO:0005886">
    <property type="term" value="C:plasma membrane"/>
    <property type="evidence" value="ECO:0007669"/>
    <property type="project" value="UniProtKB-SubCell"/>
</dbReference>
<dbReference type="AlphaFoldDB" id="A0AAW5KIN8"/>
<sequence>MVKQLTPYTKKYLLYMILAPISVIFEVLLEIRIPYYMSKIVDVGIGTGDMDYVLRTGGMMVLMALLGLCFGATSSRFASMAGMGFGSELRRGLFEKVQSFSFANVDKFSTASLITRLTTDVQTIQMAFMMTIRMLVRAPVMLVGATIMAVQINGELALVFLVAVPILASLLALIAVKAYPQFRKMLDRYDNLNGSVQENLIAIRVVKAFARSEFEKGKFKDANDALTAAQRKAERILNWNMPVMQLTIYSCIVAILWFGGQKIVVGSMQTGELISFVSYVNQILMSLMMIANVFVGLVMSRASLQRISDVLAEEPDIRDGSGEVQAADGSIDFENVSFKYNKDAAEKVLEGIDLHISSGQMVGIIGGTGSAKSTLVQLIPRLYDVSEGRILVGGRDVRDYKIADLRQAVGMVLQKNVLFSGTIRDNLKWGDGEASDEEIVAAARAAQADDFVQSFPDGYDTDLGQGGVNVSGGQKQRLCIARALLKKPKILILDDSTSAVDTATDARIRQAFATDLAGTTKIIIAQRITSVCDCDQIIVMDGGKIAAVGTHDELMKTSDIYRDVYESQQKGVA</sequence>
<evidence type="ECO:0000259" key="10">
    <source>
        <dbReference type="PROSITE" id="PS50893"/>
    </source>
</evidence>
<dbReference type="Gene3D" id="1.20.1560.10">
    <property type="entry name" value="ABC transporter type 1, transmembrane domain"/>
    <property type="match status" value="1"/>
</dbReference>
<dbReference type="InterPro" id="IPR036640">
    <property type="entry name" value="ABC1_TM_sf"/>
</dbReference>
<feature type="transmembrane region" description="Helical" evidence="9">
    <location>
        <begin position="53"/>
        <end position="73"/>
    </location>
</feature>
<feature type="transmembrane region" description="Helical" evidence="9">
    <location>
        <begin position="239"/>
        <end position="259"/>
    </location>
</feature>
<dbReference type="GO" id="GO:0005524">
    <property type="term" value="F:ATP binding"/>
    <property type="evidence" value="ECO:0007669"/>
    <property type="project" value="UniProtKB-KW"/>
</dbReference>
<evidence type="ECO:0000259" key="11">
    <source>
        <dbReference type="PROSITE" id="PS50929"/>
    </source>
</evidence>
<dbReference type="InterPro" id="IPR003593">
    <property type="entry name" value="AAA+_ATPase"/>
</dbReference>
<evidence type="ECO:0000256" key="4">
    <source>
        <dbReference type="ARBA" id="ARBA00022692"/>
    </source>
</evidence>
<dbReference type="InterPro" id="IPR003439">
    <property type="entry name" value="ABC_transporter-like_ATP-bd"/>
</dbReference>
<comment type="caution">
    <text evidence="12">The sequence shown here is derived from an EMBL/GenBank/DDBJ whole genome shotgun (WGS) entry which is preliminary data.</text>
</comment>
<reference evidence="12" key="1">
    <citation type="submission" date="2022-06" db="EMBL/GenBank/DDBJ databases">
        <title>Isolation of gut microbiota from human fecal samples.</title>
        <authorList>
            <person name="Pamer E.G."/>
            <person name="Barat B."/>
            <person name="Waligurski E."/>
            <person name="Medina S."/>
            <person name="Paddock L."/>
            <person name="Mostad J."/>
        </authorList>
    </citation>
    <scope>NUCLEOTIDE SEQUENCE</scope>
    <source>
        <strain evidence="12">DFI.7.96</strain>
    </source>
</reference>
<dbReference type="GO" id="GO:0016887">
    <property type="term" value="F:ATP hydrolysis activity"/>
    <property type="evidence" value="ECO:0007669"/>
    <property type="project" value="InterPro"/>
</dbReference>
<feature type="transmembrane region" description="Helical" evidence="9">
    <location>
        <begin position="12"/>
        <end position="33"/>
    </location>
</feature>
<keyword evidence="4 9" id="KW-0812">Transmembrane</keyword>
<dbReference type="Pfam" id="PF00005">
    <property type="entry name" value="ABC_tran"/>
    <property type="match status" value="1"/>
</dbReference>
<evidence type="ECO:0000256" key="7">
    <source>
        <dbReference type="ARBA" id="ARBA00022989"/>
    </source>
</evidence>
<organism evidence="12 13">
    <name type="scientific">Bittarella massiliensis</name>
    <name type="common">ex Durand et al. 2017</name>
    <dbReference type="NCBI Taxonomy" id="1720313"/>
    <lineage>
        <taxon>Bacteria</taxon>
        <taxon>Bacillati</taxon>
        <taxon>Bacillota</taxon>
        <taxon>Clostridia</taxon>
        <taxon>Eubacteriales</taxon>
        <taxon>Oscillospiraceae</taxon>
        <taxon>Bittarella (ex Durand et al. 2017)</taxon>
    </lineage>
</organism>
<feature type="transmembrane region" description="Helical" evidence="9">
    <location>
        <begin position="134"/>
        <end position="152"/>
    </location>
</feature>
<evidence type="ECO:0000256" key="1">
    <source>
        <dbReference type="ARBA" id="ARBA00004651"/>
    </source>
</evidence>
<keyword evidence="5" id="KW-0547">Nucleotide-binding</keyword>
<feature type="transmembrane region" description="Helical" evidence="9">
    <location>
        <begin position="279"/>
        <end position="299"/>
    </location>
</feature>
<proteinExistence type="predicted"/>
<feature type="domain" description="ABC transmembrane type-1" evidence="11">
    <location>
        <begin position="17"/>
        <end position="299"/>
    </location>
</feature>
<keyword evidence="3" id="KW-1003">Cell membrane</keyword>
<dbReference type="PANTHER" id="PTHR43394">
    <property type="entry name" value="ATP-DEPENDENT PERMEASE MDL1, MITOCHONDRIAL"/>
    <property type="match status" value="1"/>
</dbReference>
<evidence type="ECO:0000256" key="8">
    <source>
        <dbReference type="ARBA" id="ARBA00023136"/>
    </source>
</evidence>
<evidence type="ECO:0000313" key="12">
    <source>
        <dbReference type="EMBL" id="MCQ4949834.1"/>
    </source>
</evidence>
<dbReference type="PROSITE" id="PS00211">
    <property type="entry name" value="ABC_TRANSPORTER_1"/>
    <property type="match status" value="1"/>
</dbReference>
<dbReference type="PANTHER" id="PTHR43394:SF1">
    <property type="entry name" value="ATP-BINDING CASSETTE SUB-FAMILY B MEMBER 10, MITOCHONDRIAL"/>
    <property type="match status" value="1"/>
</dbReference>
<dbReference type="EMBL" id="JANGAB010000004">
    <property type="protein sequence ID" value="MCQ4949834.1"/>
    <property type="molecule type" value="Genomic_DNA"/>
</dbReference>
<dbReference type="Proteomes" id="UP001205063">
    <property type="component" value="Unassembled WGS sequence"/>
</dbReference>
<dbReference type="InterPro" id="IPR011527">
    <property type="entry name" value="ABC1_TM_dom"/>
</dbReference>
<keyword evidence="6 12" id="KW-0067">ATP-binding</keyword>
<evidence type="ECO:0000256" key="9">
    <source>
        <dbReference type="SAM" id="Phobius"/>
    </source>
</evidence>
<dbReference type="CDD" id="cd18548">
    <property type="entry name" value="ABC_6TM_Tm287_like"/>
    <property type="match status" value="1"/>
</dbReference>
<dbReference type="InterPro" id="IPR017871">
    <property type="entry name" value="ABC_transporter-like_CS"/>
</dbReference>
<dbReference type="Pfam" id="PF00664">
    <property type="entry name" value="ABC_membrane"/>
    <property type="match status" value="1"/>
</dbReference>
<dbReference type="SUPFAM" id="SSF52540">
    <property type="entry name" value="P-loop containing nucleoside triphosphate hydrolases"/>
    <property type="match status" value="1"/>
</dbReference>
<evidence type="ECO:0000256" key="6">
    <source>
        <dbReference type="ARBA" id="ARBA00022840"/>
    </source>
</evidence>
<keyword evidence="2" id="KW-0813">Transport</keyword>
<comment type="subcellular location">
    <subcellularLocation>
        <location evidence="1">Cell membrane</location>
        <topology evidence="1">Multi-pass membrane protein</topology>
    </subcellularLocation>
</comment>
<dbReference type="FunFam" id="3.40.50.300:FF:000221">
    <property type="entry name" value="Multidrug ABC transporter ATP-binding protein"/>
    <property type="match status" value="1"/>
</dbReference>
<keyword evidence="8 9" id="KW-0472">Membrane</keyword>
<gene>
    <name evidence="12" type="ORF">NE646_09170</name>
</gene>
<dbReference type="RefSeq" id="WP_256136278.1">
    <property type="nucleotide sequence ID" value="NZ_JANGAB010000004.1"/>
</dbReference>
<accession>A0AAW5KIN8</accession>
<evidence type="ECO:0000256" key="2">
    <source>
        <dbReference type="ARBA" id="ARBA00022448"/>
    </source>
</evidence>
<evidence type="ECO:0000256" key="3">
    <source>
        <dbReference type="ARBA" id="ARBA00022475"/>
    </source>
</evidence>
<name>A0AAW5KIN8_9FIRM</name>
<dbReference type="PROSITE" id="PS50893">
    <property type="entry name" value="ABC_TRANSPORTER_2"/>
    <property type="match status" value="1"/>
</dbReference>
<feature type="transmembrane region" description="Helical" evidence="9">
    <location>
        <begin position="158"/>
        <end position="179"/>
    </location>
</feature>
<evidence type="ECO:0000256" key="5">
    <source>
        <dbReference type="ARBA" id="ARBA00022741"/>
    </source>
</evidence>
<dbReference type="InterPro" id="IPR027417">
    <property type="entry name" value="P-loop_NTPase"/>
</dbReference>
<dbReference type="PROSITE" id="PS50929">
    <property type="entry name" value="ABC_TM1F"/>
    <property type="match status" value="1"/>
</dbReference>
<evidence type="ECO:0000313" key="13">
    <source>
        <dbReference type="Proteomes" id="UP001205063"/>
    </source>
</evidence>
<feature type="domain" description="ABC transporter" evidence="10">
    <location>
        <begin position="331"/>
        <end position="567"/>
    </location>
</feature>